<dbReference type="Pfam" id="PF16323">
    <property type="entry name" value="DUF4959"/>
    <property type="match status" value="1"/>
</dbReference>
<dbReference type="InterPro" id="IPR033431">
    <property type="entry name" value="DUF5126"/>
</dbReference>
<evidence type="ECO:0000259" key="2">
    <source>
        <dbReference type="Pfam" id="PF16391"/>
    </source>
</evidence>
<feature type="domain" description="DUF4959" evidence="1">
    <location>
        <begin position="17"/>
        <end position="120"/>
    </location>
</feature>
<proteinExistence type="predicted"/>
<name>A0A5M8NUK5_9BACT</name>
<dbReference type="InterPro" id="IPR008979">
    <property type="entry name" value="Galactose-bd-like_sf"/>
</dbReference>
<evidence type="ECO:0000313" key="5">
    <source>
        <dbReference type="Proteomes" id="UP000324575"/>
    </source>
</evidence>
<evidence type="ECO:0000259" key="3">
    <source>
        <dbReference type="Pfam" id="PF17166"/>
    </source>
</evidence>
<gene>
    <name evidence="4" type="ORF">EZS26_003423</name>
</gene>
<dbReference type="SUPFAM" id="SSF49785">
    <property type="entry name" value="Galactose-binding domain-like"/>
    <property type="match status" value="1"/>
</dbReference>
<dbReference type="PROSITE" id="PS51257">
    <property type="entry name" value="PROKAR_LIPOPROTEIN"/>
    <property type="match status" value="1"/>
</dbReference>
<accession>A0A5M8NUK5</accession>
<dbReference type="Gene3D" id="2.60.120.260">
    <property type="entry name" value="Galactose-binding domain-like"/>
    <property type="match status" value="1"/>
</dbReference>
<dbReference type="AlphaFoldDB" id="A0A5M8NUK5"/>
<evidence type="ECO:0008006" key="6">
    <source>
        <dbReference type="Google" id="ProtNLM"/>
    </source>
</evidence>
<comment type="caution">
    <text evidence="4">The sequence shown here is derived from an EMBL/GenBank/DDBJ whole genome shotgun (WGS) entry which is preliminary data.</text>
</comment>
<reference evidence="4 5" key="1">
    <citation type="submission" date="2019-03" db="EMBL/GenBank/DDBJ databases">
        <title>Single cell metagenomics reveals metabolic interactions within the superorganism composed of flagellate Streblomastix strix and complex community of Bacteroidetes bacteria on its surface.</title>
        <authorList>
            <person name="Treitli S.C."/>
            <person name="Kolisko M."/>
            <person name="Husnik F."/>
            <person name="Keeling P."/>
            <person name="Hampl V."/>
        </authorList>
    </citation>
    <scope>NUCLEOTIDE SEQUENCE [LARGE SCALE GENOMIC DNA]</scope>
    <source>
        <strain evidence="4">St1</strain>
    </source>
</reference>
<feature type="domain" description="DUF5000" evidence="2">
    <location>
        <begin position="258"/>
        <end position="391"/>
    </location>
</feature>
<dbReference type="InterPro" id="IPR032164">
    <property type="entry name" value="DUF5000"/>
</dbReference>
<dbReference type="Pfam" id="PF17166">
    <property type="entry name" value="DUF5126"/>
    <property type="match status" value="1"/>
</dbReference>
<evidence type="ECO:0000313" key="4">
    <source>
        <dbReference type="EMBL" id="KAA6300430.1"/>
    </source>
</evidence>
<dbReference type="Pfam" id="PF16391">
    <property type="entry name" value="DUF5000"/>
    <property type="match status" value="1"/>
</dbReference>
<evidence type="ECO:0000259" key="1">
    <source>
        <dbReference type="Pfam" id="PF16323"/>
    </source>
</evidence>
<feature type="domain" description="DUF5126" evidence="3">
    <location>
        <begin position="122"/>
        <end position="225"/>
    </location>
</feature>
<sequence length="395" mass="44301">MKIKYFYLVTLVFLFFSCVEKSLEPINEGKGKPDGVTGVDVVPIPGGAVVSYRIPNTMDLLAVKAVYTISNGQKREAIASYYDNTLTLEGLIDTLSHEAQLFAISRAQVLSDPVPIAFKPLESSLSKTVKTVSIIPDFSGATFIWFNEDNAPLTFDFLTTDAHNNMQTVNIFQSIADTTEFTLHGYAPVPRKFGLVISDNFENASDTIYPLDGLITPFEENELDKEVMKVMRLDNDTPLNAWGFRDEFLLDDDPTTPAHSATGSIPVTFSIDLGKKTKLSRYLLFQRLQGNTYYTNGNPKNFDVYVCSGTPSLNGFWDEWTLIGNYTVVKPSGLSGNSVTNEDLRIARNGHEFSFPRDLEPVRYLRFRFPNTSSTWESRNFMCVGELTFFGIYVE</sequence>
<protein>
    <recommendedName>
        <fullName evidence="6">DUF4959 domain-containing protein</fullName>
    </recommendedName>
</protein>
<dbReference type="InterPro" id="IPR032527">
    <property type="entry name" value="DUF4959"/>
</dbReference>
<dbReference type="Proteomes" id="UP000324575">
    <property type="component" value="Unassembled WGS sequence"/>
</dbReference>
<dbReference type="EMBL" id="SNRX01000083">
    <property type="protein sequence ID" value="KAA6300430.1"/>
    <property type="molecule type" value="Genomic_DNA"/>
</dbReference>
<organism evidence="4 5">
    <name type="scientific">Candidatus Ordinivivax streblomastigis</name>
    <dbReference type="NCBI Taxonomy" id="2540710"/>
    <lineage>
        <taxon>Bacteria</taxon>
        <taxon>Pseudomonadati</taxon>
        <taxon>Bacteroidota</taxon>
        <taxon>Bacteroidia</taxon>
        <taxon>Bacteroidales</taxon>
        <taxon>Candidatus Ordinivivax</taxon>
    </lineage>
</organism>